<reference evidence="1" key="1">
    <citation type="submission" date="2024-07" db="EMBL/GenBank/DDBJ databases">
        <authorList>
            <person name="Kim Y.J."/>
            <person name="Jeong J.Y."/>
        </authorList>
    </citation>
    <scope>NUCLEOTIDE SEQUENCE</scope>
    <source>
        <strain evidence="1">GIHE-MW2</strain>
    </source>
</reference>
<evidence type="ECO:0000313" key="1">
    <source>
        <dbReference type="EMBL" id="XCM37116.1"/>
    </source>
</evidence>
<organism evidence="1">
    <name type="scientific">Planktothricoides raciborskii GIHE-MW2</name>
    <dbReference type="NCBI Taxonomy" id="2792601"/>
    <lineage>
        <taxon>Bacteria</taxon>
        <taxon>Bacillati</taxon>
        <taxon>Cyanobacteriota</taxon>
        <taxon>Cyanophyceae</taxon>
        <taxon>Oscillatoriophycideae</taxon>
        <taxon>Oscillatoriales</taxon>
        <taxon>Oscillatoriaceae</taxon>
        <taxon>Planktothricoides</taxon>
    </lineage>
</organism>
<dbReference type="InterPro" id="IPR021801">
    <property type="entry name" value="DUF3370"/>
</dbReference>
<gene>
    <name evidence="1" type="ORF">ABWT76_005930</name>
</gene>
<dbReference type="EMBL" id="CP159837">
    <property type="protein sequence ID" value="XCM37116.1"/>
    <property type="molecule type" value="Genomic_DNA"/>
</dbReference>
<protein>
    <submittedName>
        <fullName evidence="1">DUF3370 domain-containing protein</fullName>
    </submittedName>
</protein>
<proteinExistence type="predicted"/>
<name>A0AAU8JEB1_9CYAN</name>
<sequence>MNRQKPQQKFLMIGGAIALLSASSFGLFFFKKITPKPGDIAPVRAQNSAKAPEIIVQKNQVRSLPGQLDNIPMFNSNSPEWIKKEGILLSTFSPDGKQVPEAHLNFPFEGKFELFAHHFIHTPPNLQTLYIGLIVHNPGTENVRLNISAAASYLLSPDAPFALQPPMTENPNGEVYSGPGIRAVDQVLRGVRQPDFPAELVIAPGQSKLLMNGAIPVKGLTQIVNGRSTFMELQSSGKVYLASLAMYAKKNPDGSDSASAPLRERPPTLQEWQTLLNNGGLAQPRDKTPTPPDQVGGQLIYSRVAGVQQGSKWQANIVDPGKQYLTIPNQGQAFSYVISTVRAGSMGTGQIQSAKLLVRYPDTAYESHGNYGTHYDLTLPLSNRTNQPQTVSITLETPQKEERLSQGGLIFRQPPWDFPYFRGTVRIRYADETAEQITPSVTRYVHLWHRRGQVLDPLFTVNLAPGETRSVRVDFRYPPDATPPQVLTIRTL</sequence>
<dbReference type="RefSeq" id="WP_082348941.1">
    <property type="nucleotide sequence ID" value="NZ_CP159837.1"/>
</dbReference>
<dbReference type="AlphaFoldDB" id="A0AAU8JEB1"/>
<dbReference type="Pfam" id="PF11850">
    <property type="entry name" value="DUF3370"/>
    <property type="match status" value="1"/>
</dbReference>
<accession>A0AAU8JEB1</accession>